<gene>
    <name evidence="1" type="ORF">BV913_01200</name>
</gene>
<name>A0ABX3WR68_9NEIS</name>
<evidence type="ECO:0000313" key="2">
    <source>
        <dbReference type="Proteomes" id="UP000193346"/>
    </source>
</evidence>
<dbReference type="Proteomes" id="UP000193346">
    <property type="component" value="Unassembled WGS sequence"/>
</dbReference>
<proteinExistence type="predicted"/>
<reference evidence="1 2" key="1">
    <citation type="submission" date="2017-01" db="EMBL/GenBank/DDBJ databases">
        <authorList>
            <person name="Wolfgang W.J."/>
            <person name="Cole J."/>
            <person name="Wroblewski D."/>
            <person name="Mcginnis J."/>
            <person name="Musser K.A."/>
        </authorList>
    </citation>
    <scope>NUCLEOTIDE SEQUENCE [LARGE SCALE GENOMIC DNA]</scope>
    <source>
        <strain evidence="1 2">93087</strain>
    </source>
</reference>
<organism evidence="1 2">
    <name type="scientific">Neisseria dumasiana</name>
    <dbReference type="NCBI Taxonomy" id="1931275"/>
    <lineage>
        <taxon>Bacteria</taxon>
        <taxon>Pseudomonadati</taxon>
        <taxon>Pseudomonadota</taxon>
        <taxon>Betaproteobacteria</taxon>
        <taxon>Neisseriales</taxon>
        <taxon>Neisseriaceae</taxon>
        <taxon>Neisseria</taxon>
    </lineage>
</organism>
<dbReference type="RefSeq" id="WP_085417755.1">
    <property type="nucleotide sequence ID" value="NZ_CP091509.1"/>
</dbReference>
<dbReference type="EMBL" id="MTAC01000002">
    <property type="protein sequence ID" value="OSI36650.1"/>
    <property type="molecule type" value="Genomic_DNA"/>
</dbReference>
<sequence>MNNTEHELAKLVLKNLDMVEKSYDFLRKIDDDFLEKIDKKFQEWNEKTKSNNNWPRNLGKKKEEEAIWFDWDMKTGSKKIDTYMKDPSWLSLFTDLVRYDDGEVIQTGIKFGFKAGFFNLDNAGAKKFMQEQFEKYINLHQAGFQYIAYAKDEREIFLPVKLDLEKLIEEYPDYEDALQPFEDALNIVDEHMSIFESIAKDLIEKYFKKEYQQEE</sequence>
<accession>A0ABX3WR68</accession>
<evidence type="ECO:0008006" key="3">
    <source>
        <dbReference type="Google" id="ProtNLM"/>
    </source>
</evidence>
<protein>
    <recommendedName>
        <fullName evidence="3">DUF4375 domain-containing protein</fullName>
    </recommendedName>
</protein>
<keyword evidence="2" id="KW-1185">Reference proteome</keyword>
<evidence type="ECO:0000313" key="1">
    <source>
        <dbReference type="EMBL" id="OSI36650.1"/>
    </source>
</evidence>
<comment type="caution">
    <text evidence="1">The sequence shown here is derived from an EMBL/GenBank/DDBJ whole genome shotgun (WGS) entry which is preliminary data.</text>
</comment>